<dbReference type="Proteomes" id="UP000249682">
    <property type="component" value="Chromosome"/>
</dbReference>
<accession>Q49778</accession>
<reference evidence="1" key="1">
    <citation type="submission" date="1994-01" db="EMBL/GenBank/DDBJ databases">
        <authorList>
            <person name="Smith D.R."/>
        </authorList>
    </citation>
    <scope>NUCLEOTIDE SEQUENCE</scope>
</reference>
<organism evidence="1">
    <name type="scientific">Mycobacterium leprae</name>
    <dbReference type="NCBI Taxonomy" id="1769"/>
    <lineage>
        <taxon>Bacteria</taxon>
        <taxon>Bacillati</taxon>
        <taxon>Actinomycetota</taxon>
        <taxon>Actinomycetes</taxon>
        <taxon>Mycobacteriales</taxon>
        <taxon>Mycobacteriaceae</taxon>
        <taxon>Mycobacterium</taxon>
    </lineage>
</organism>
<evidence type="ECO:0000313" key="2">
    <source>
        <dbReference type="EMBL" id="AWV47930.1"/>
    </source>
</evidence>
<dbReference type="AlphaFoldDB" id="Q49778"/>
<protein>
    <submittedName>
        <fullName evidence="1">B2126_C1_169</fullName>
    </submittedName>
</protein>
<evidence type="ECO:0000313" key="1">
    <source>
        <dbReference type="EMBL" id="AAA17186.1"/>
    </source>
</evidence>
<proteinExistence type="predicted"/>
<dbReference type="EMBL" id="U00017">
    <property type="protein sequence ID" value="AAA17186.1"/>
    <property type="molecule type" value="Genomic_DNA"/>
</dbReference>
<evidence type="ECO:0000313" key="3">
    <source>
        <dbReference type="Proteomes" id="UP000249682"/>
    </source>
</evidence>
<dbReference type="PIR" id="S72846">
    <property type="entry name" value="S72846"/>
</dbReference>
<reference evidence="2 3" key="3">
    <citation type="submission" date="2018-05" db="EMBL/GenBank/DDBJ databases">
        <title>Evolution of small genomes with special reference to Mycobacterium leprae.</title>
        <authorList>
            <person name="Mohanty P.S."/>
            <person name="Bansal A.K."/>
            <person name="Gupta U.D."/>
            <person name="Naaz F."/>
            <person name="Dwivedi V.D."/>
            <person name="Singh H."/>
            <person name="Gupta G."/>
            <person name="Sharma S."/>
            <person name="Arora M."/>
        </authorList>
    </citation>
    <scope>NUCLEOTIDE SEQUENCE [LARGE SCALE GENOMIC DNA]</scope>
    <source>
        <strain evidence="2 3">MRHRU-235-G</strain>
    </source>
</reference>
<name>Q49778_MYCLR</name>
<reference evidence="1" key="2">
    <citation type="submission" date="1994-03" db="EMBL/GenBank/DDBJ databases">
        <authorList>
            <person name="Robison K."/>
        </authorList>
    </citation>
    <scope>NUCLEOTIDE SEQUENCE</scope>
</reference>
<dbReference type="EMBL" id="CP029543">
    <property type="protein sequence ID" value="AWV47930.1"/>
    <property type="molecule type" value="Genomic_DNA"/>
</dbReference>
<gene>
    <name evidence="2" type="ORF">DIJ64_07170</name>
</gene>
<sequence>MSSAILYLYARLFLLWMCKEEVVAELDDSFYADYLDLNCKYPDVQMFFSVLPNIFVAARPSAKTAVIAPVILKGPFHFTGGAPALDGAKSTFKHDDEWTDEWAHGRSLDALTLQPRHRLQFNIRISDLECEDSRIAALISTDSRRLACDYSLPALSDAA</sequence>